<keyword evidence="3" id="KW-1185">Reference proteome</keyword>
<dbReference type="Proteomes" id="UP000215914">
    <property type="component" value="Unassembled WGS sequence"/>
</dbReference>
<evidence type="ECO:0000256" key="1">
    <source>
        <dbReference type="SAM" id="Phobius"/>
    </source>
</evidence>
<name>A0A9K3DW42_HELAN</name>
<keyword evidence="1" id="KW-0472">Membrane</keyword>
<evidence type="ECO:0000313" key="3">
    <source>
        <dbReference type="Proteomes" id="UP000215914"/>
    </source>
</evidence>
<reference evidence="2" key="1">
    <citation type="journal article" date="2017" name="Nature">
        <title>The sunflower genome provides insights into oil metabolism, flowering and Asterid evolution.</title>
        <authorList>
            <person name="Badouin H."/>
            <person name="Gouzy J."/>
            <person name="Grassa C.J."/>
            <person name="Murat F."/>
            <person name="Staton S.E."/>
            <person name="Cottret L."/>
            <person name="Lelandais-Briere C."/>
            <person name="Owens G.L."/>
            <person name="Carrere S."/>
            <person name="Mayjonade B."/>
            <person name="Legrand L."/>
            <person name="Gill N."/>
            <person name="Kane N.C."/>
            <person name="Bowers J.E."/>
            <person name="Hubner S."/>
            <person name="Bellec A."/>
            <person name="Berard A."/>
            <person name="Berges H."/>
            <person name="Blanchet N."/>
            <person name="Boniface M.C."/>
            <person name="Brunel D."/>
            <person name="Catrice O."/>
            <person name="Chaidir N."/>
            <person name="Claudel C."/>
            <person name="Donnadieu C."/>
            <person name="Faraut T."/>
            <person name="Fievet G."/>
            <person name="Helmstetter N."/>
            <person name="King M."/>
            <person name="Knapp S.J."/>
            <person name="Lai Z."/>
            <person name="Le Paslier M.C."/>
            <person name="Lippi Y."/>
            <person name="Lorenzon L."/>
            <person name="Mandel J.R."/>
            <person name="Marage G."/>
            <person name="Marchand G."/>
            <person name="Marquand E."/>
            <person name="Bret-Mestries E."/>
            <person name="Morien E."/>
            <person name="Nambeesan S."/>
            <person name="Nguyen T."/>
            <person name="Pegot-Espagnet P."/>
            <person name="Pouilly N."/>
            <person name="Raftis F."/>
            <person name="Sallet E."/>
            <person name="Schiex T."/>
            <person name="Thomas J."/>
            <person name="Vandecasteele C."/>
            <person name="Vares D."/>
            <person name="Vear F."/>
            <person name="Vautrin S."/>
            <person name="Crespi M."/>
            <person name="Mangin B."/>
            <person name="Burke J.M."/>
            <person name="Salse J."/>
            <person name="Munos S."/>
            <person name="Vincourt P."/>
            <person name="Rieseberg L.H."/>
            <person name="Langlade N.B."/>
        </authorList>
    </citation>
    <scope>NUCLEOTIDE SEQUENCE</scope>
    <source>
        <tissue evidence="2">Leaves</tissue>
    </source>
</reference>
<keyword evidence="1" id="KW-1133">Transmembrane helix</keyword>
<dbReference type="Gramene" id="mRNA:HanXRQr2_Chr16g0769591">
    <property type="protein sequence ID" value="mRNA:HanXRQr2_Chr16g0769591"/>
    <property type="gene ID" value="HanXRQr2_Chr16g0769591"/>
</dbReference>
<dbReference type="EMBL" id="MNCJ02000331">
    <property type="protein sequence ID" value="KAF5761824.1"/>
    <property type="molecule type" value="Genomic_DNA"/>
</dbReference>
<keyword evidence="1" id="KW-0812">Transmembrane</keyword>
<sequence length="87" mass="9148">MISAVDVPAPVVAAVPCVVFPSILHPILSTIIIKRIRRRFPNIRPIVTRAALLDRGTIGSTGSTGPIDGGLKCGIFGVVLGYTPEVE</sequence>
<evidence type="ECO:0000313" key="2">
    <source>
        <dbReference type="EMBL" id="KAF5761824.1"/>
    </source>
</evidence>
<reference evidence="2" key="2">
    <citation type="submission" date="2020-06" db="EMBL/GenBank/DDBJ databases">
        <title>Helianthus annuus Genome sequencing and assembly Release 2.</title>
        <authorList>
            <person name="Gouzy J."/>
            <person name="Langlade N."/>
            <person name="Munos S."/>
        </authorList>
    </citation>
    <scope>NUCLEOTIDE SEQUENCE</scope>
    <source>
        <tissue evidence="2">Leaves</tissue>
    </source>
</reference>
<dbReference type="AlphaFoldDB" id="A0A9K3DW42"/>
<feature type="transmembrane region" description="Helical" evidence="1">
    <location>
        <begin position="12"/>
        <end position="33"/>
    </location>
</feature>
<comment type="caution">
    <text evidence="2">The sequence shown here is derived from an EMBL/GenBank/DDBJ whole genome shotgun (WGS) entry which is preliminary data.</text>
</comment>
<accession>A0A9K3DW42</accession>
<gene>
    <name evidence="2" type="ORF">HanXRQr2_Chr16g0769591</name>
</gene>
<protein>
    <submittedName>
        <fullName evidence="2">Uncharacterized protein</fullName>
    </submittedName>
</protein>
<proteinExistence type="predicted"/>
<organism evidence="2 3">
    <name type="scientific">Helianthus annuus</name>
    <name type="common">Common sunflower</name>
    <dbReference type="NCBI Taxonomy" id="4232"/>
    <lineage>
        <taxon>Eukaryota</taxon>
        <taxon>Viridiplantae</taxon>
        <taxon>Streptophyta</taxon>
        <taxon>Embryophyta</taxon>
        <taxon>Tracheophyta</taxon>
        <taxon>Spermatophyta</taxon>
        <taxon>Magnoliopsida</taxon>
        <taxon>eudicotyledons</taxon>
        <taxon>Gunneridae</taxon>
        <taxon>Pentapetalae</taxon>
        <taxon>asterids</taxon>
        <taxon>campanulids</taxon>
        <taxon>Asterales</taxon>
        <taxon>Asteraceae</taxon>
        <taxon>Asteroideae</taxon>
        <taxon>Heliantheae alliance</taxon>
        <taxon>Heliantheae</taxon>
        <taxon>Helianthus</taxon>
    </lineage>
</organism>